<accession>A0A0A8YRL6</accession>
<organism evidence="1">
    <name type="scientific">Arundo donax</name>
    <name type="common">Giant reed</name>
    <name type="synonym">Donax arundinaceus</name>
    <dbReference type="NCBI Taxonomy" id="35708"/>
    <lineage>
        <taxon>Eukaryota</taxon>
        <taxon>Viridiplantae</taxon>
        <taxon>Streptophyta</taxon>
        <taxon>Embryophyta</taxon>
        <taxon>Tracheophyta</taxon>
        <taxon>Spermatophyta</taxon>
        <taxon>Magnoliopsida</taxon>
        <taxon>Liliopsida</taxon>
        <taxon>Poales</taxon>
        <taxon>Poaceae</taxon>
        <taxon>PACMAD clade</taxon>
        <taxon>Arundinoideae</taxon>
        <taxon>Arundineae</taxon>
        <taxon>Arundo</taxon>
    </lineage>
</organism>
<dbReference type="EMBL" id="GBRH01268839">
    <property type="protein sequence ID" value="JAD29056.1"/>
    <property type="molecule type" value="Transcribed_RNA"/>
</dbReference>
<protein>
    <submittedName>
        <fullName evidence="1">Uncharacterized protein</fullName>
    </submittedName>
</protein>
<sequence length="98" mass="11347">MWIADFYVLLSKDSSLDLIHLFKSPLIASSHVKIGRLGVPFLPLYNQDALESWYEASVRYVLQTISSGFDKLFLYEHMHRNMRISATLNCRMCHLLLG</sequence>
<dbReference type="AlphaFoldDB" id="A0A0A8YRL6"/>
<reference evidence="1" key="1">
    <citation type="submission" date="2014-09" db="EMBL/GenBank/DDBJ databases">
        <authorList>
            <person name="Magalhaes I.L.F."/>
            <person name="Oliveira U."/>
            <person name="Santos F.R."/>
            <person name="Vidigal T.H.D.A."/>
            <person name="Brescovit A.D."/>
            <person name="Santos A.J."/>
        </authorList>
    </citation>
    <scope>NUCLEOTIDE SEQUENCE</scope>
    <source>
        <tissue evidence="1">Shoot tissue taken approximately 20 cm above the soil surface</tissue>
    </source>
</reference>
<name>A0A0A8YRL6_ARUDO</name>
<reference evidence="1" key="2">
    <citation type="journal article" date="2015" name="Data Brief">
        <title>Shoot transcriptome of the giant reed, Arundo donax.</title>
        <authorList>
            <person name="Barrero R.A."/>
            <person name="Guerrero F.D."/>
            <person name="Moolhuijzen P."/>
            <person name="Goolsby J.A."/>
            <person name="Tidwell J."/>
            <person name="Bellgard S.E."/>
            <person name="Bellgard M.I."/>
        </authorList>
    </citation>
    <scope>NUCLEOTIDE SEQUENCE</scope>
    <source>
        <tissue evidence="1">Shoot tissue taken approximately 20 cm above the soil surface</tissue>
    </source>
</reference>
<evidence type="ECO:0000313" key="1">
    <source>
        <dbReference type="EMBL" id="JAD29056.1"/>
    </source>
</evidence>
<proteinExistence type="predicted"/>